<evidence type="ECO:0000256" key="9">
    <source>
        <dbReference type="ARBA" id="ARBA00023163"/>
    </source>
</evidence>
<evidence type="ECO:0000256" key="12">
    <source>
        <dbReference type="SAM" id="MobiDB-lite"/>
    </source>
</evidence>
<dbReference type="Pfam" id="PF11781">
    <property type="entry name" value="Zn_ribbon_RRN7"/>
    <property type="match status" value="1"/>
</dbReference>
<feature type="compositionally biased region" description="Low complexity" evidence="12">
    <location>
        <begin position="204"/>
        <end position="220"/>
    </location>
</feature>
<gene>
    <name evidence="15" type="primary">CG6241</name>
    <name evidence="15" type="ORF">g.54780</name>
</gene>
<sequence>MQDGDELANNTNLVCKVCGERQFTLREGFYYCQECGTKQEQVRAVEIEQEEDFIEGKNKKRIKIKTLKAEKPNLTSWECYNYILRGLVNDLLSFGAKEELKLMTLQLWTAYLRRNEVAFFSRKRVELPKLGVRYLQRDASALYNHALQRRALKRKRRRTDDSGTSAISSGDSASTREFRRNRRKLDVSTYSLHSSINSTDVSQTSRSSANTSSTGTTGRAIKLQFSARARKQLKKMMPAKHIEKHALDSEGNLKCHNVRPLARSMSRADHALLTMNTRQIFTILAIALNLIGDDIQLCDLVRFIDEEHVSTKNVLPYFPENIAPHSKKMLQEIQFYKYPTKYSDKALRDHIELFSKFINIKSFNQPDLIKLTERYVTELNLPADITTYVERLINLLPPQMRTRVPYVYPAYEARAMAYIILVLKLLFGLDGHTEKLITHAARKTNQCLQNLTEKGRSANANLTPPPPLFIWEDWVEFIEMRKVIVSHYNSNFCQQFKQCQSTAQLLEEMEEEQRTKLEEAALTNEGATAENSSRVTTMHRIFQQFLDELNSTNPEERSGTIIFPPSLTPAHSYFKRILLYCSNAGANAAYKIPEFMRIDHMQRTAAPYVHAKDLQEYFTEHNWQLLVRHLPCTKERYCIGIFRPSNDNKDRVKHDICNKKADFNISEDKWLAEIEEEELIEELEFKTEYDRYEKSYVKKMQTDTIKRLQAMQTAAVSTQFDNVVAATNQNQVPRIVDAADECSIPAPPDETLVANDETDVSALHSINAFSECDMEPIKKSDVPLILQPRRGLNQIRLFDGLSDDEADIVDANEIDCNTIVNEAESTCTFLTTNMDCWTLLGYSHNLNSCQKKILQSKFSRSFFWLLETCAQSINVDWCILYEELLTLELMFAYGIEDLTFFQDCIRFKYNNPIKDFNMMINSYRELW</sequence>
<keyword evidence="5" id="KW-0863">Zinc-finger</keyword>
<feature type="compositionally biased region" description="Polar residues" evidence="12">
    <location>
        <begin position="162"/>
        <end position="175"/>
    </location>
</feature>
<protein>
    <recommendedName>
        <fullName evidence="3">TATA box-binding protein-associated factor RNA polymerase I subunit B</fullName>
    </recommendedName>
    <alternativeName>
        <fullName evidence="11">TATA box-binding protein-associated factor 1B</fullName>
    </alternativeName>
</protein>
<evidence type="ECO:0000256" key="8">
    <source>
        <dbReference type="ARBA" id="ARBA00023125"/>
    </source>
</evidence>
<accession>A0A0A1WUU7</accession>
<evidence type="ECO:0000256" key="7">
    <source>
        <dbReference type="ARBA" id="ARBA00023015"/>
    </source>
</evidence>
<dbReference type="GO" id="GO:0042790">
    <property type="term" value="P:nucleolar large rRNA transcription by RNA polymerase I"/>
    <property type="evidence" value="ECO:0007669"/>
    <property type="project" value="TreeGrafter"/>
</dbReference>
<comment type="similarity">
    <text evidence="2">Belongs to the RRN7/TAF1B family.</text>
</comment>
<evidence type="ECO:0000313" key="15">
    <source>
        <dbReference type="EMBL" id="JAD02401.1"/>
    </source>
</evidence>
<dbReference type="GO" id="GO:0070860">
    <property type="term" value="C:RNA polymerase I core factor complex"/>
    <property type="evidence" value="ECO:0007669"/>
    <property type="project" value="InterPro"/>
</dbReference>
<evidence type="ECO:0000256" key="10">
    <source>
        <dbReference type="ARBA" id="ARBA00023242"/>
    </source>
</evidence>
<reference evidence="15" key="2">
    <citation type="journal article" date="2015" name="Gigascience">
        <title>Reconstructing a comprehensive transcriptome assembly of a white-pupal translocated strain of the pest fruit fly Bactrocera cucurbitae.</title>
        <authorList>
            <person name="Sim S.B."/>
            <person name="Calla B."/>
            <person name="Hall B."/>
            <person name="DeRego T."/>
            <person name="Geib S.M."/>
        </authorList>
    </citation>
    <scope>NUCLEOTIDE SEQUENCE</scope>
</reference>
<keyword evidence="4" id="KW-0479">Metal-binding</keyword>
<dbReference type="InterPro" id="IPR033599">
    <property type="entry name" value="TAF1B/Rrn7"/>
</dbReference>
<keyword evidence="8" id="KW-0238">DNA-binding</keyword>
<dbReference type="InterPro" id="IPR021752">
    <property type="entry name" value="TF_Rrn7_Zf"/>
</dbReference>
<evidence type="ECO:0000259" key="13">
    <source>
        <dbReference type="Pfam" id="PF11781"/>
    </source>
</evidence>
<dbReference type="PANTHER" id="PTHR31576">
    <property type="entry name" value="TATA BOX-BINDING PROTEIN-ASSOCIATED FACTOR RNA POLYMERASE I SUBUNIT B"/>
    <property type="match status" value="1"/>
</dbReference>
<evidence type="ECO:0000256" key="11">
    <source>
        <dbReference type="ARBA" id="ARBA00032500"/>
    </source>
</evidence>
<keyword evidence="9" id="KW-0804">Transcription</keyword>
<dbReference type="GO" id="GO:0008270">
    <property type="term" value="F:zinc ion binding"/>
    <property type="evidence" value="ECO:0007669"/>
    <property type="project" value="UniProtKB-KW"/>
</dbReference>
<dbReference type="EMBL" id="GBXI01011891">
    <property type="protein sequence ID" value="JAD02401.1"/>
    <property type="molecule type" value="Transcribed_RNA"/>
</dbReference>
<evidence type="ECO:0000256" key="1">
    <source>
        <dbReference type="ARBA" id="ARBA00004604"/>
    </source>
</evidence>
<dbReference type="PANTHER" id="PTHR31576:SF2">
    <property type="entry name" value="TATA BOX-BINDING PROTEIN-ASSOCIATED FACTOR RNA POLYMERASE I SUBUNIT B"/>
    <property type="match status" value="1"/>
</dbReference>
<evidence type="ECO:0000256" key="5">
    <source>
        <dbReference type="ARBA" id="ARBA00022771"/>
    </source>
</evidence>
<feature type="region of interest" description="Disordered" evidence="12">
    <location>
        <begin position="151"/>
        <end position="180"/>
    </location>
</feature>
<keyword evidence="6" id="KW-0862">Zinc</keyword>
<reference evidence="15" key="1">
    <citation type="submission" date="2014-11" db="EMBL/GenBank/DDBJ databases">
        <authorList>
            <person name="Geib S."/>
        </authorList>
    </citation>
    <scope>NUCLEOTIDE SEQUENCE</scope>
</reference>
<name>A0A0A1WUU7_ZEUCU</name>
<dbReference type="Pfam" id="PF20645">
    <property type="entry name" value="Rrn7_cyclin_C"/>
    <property type="match status" value="1"/>
</dbReference>
<evidence type="ECO:0000256" key="4">
    <source>
        <dbReference type="ARBA" id="ARBA00022723"/>
    </source>
</evidence>
<feature type="region of interest" description="Disordered" evidence="12">
    <location>
        <begin position="198"/>
        <end position="220"/>
    </location>
</feature>
<evidence type="ECO:0000256" key="2">
    <source>
        <dbReference type="ARBA" id="ARBA00006899"/>
    </source>
</evidence>
<comment type="subcellular location">
    <subcellularLocation>
        <location evidence="1">Nucleus</location>
        <location evidence="1">Nucleolus</location>
    </subcellularLocation>
</comment>
<organism evidence="15">
    <name type="scientific">Zeugodacus cucurbitae</name>
    <name type="common">Melon fruit fly</name>
    <name type="synonym">Bactrocera cucurbitae</name>
    <dbReference type="NCBI Taxonomy" id="28588"/>
    <lineage>
        <taxon>Eukaryota</taxon>
        <taxon>Metazoa</taxon>
        <taxon>Ecdysozoa</taxon>
        <taxon>Arthropoda</taxon>
        <taxon>Hexapoda</taxon>
        <taxon>Insecta</taxon>
        <taxon>Pterygota</taxon>
        <taxon>Neoptera</taxon>
        <taxon>Endopterygota</taxon>
        <taxon>Diptera</taxon>
        <taxon>Brachycera</taxon>
        <taxon>Muscomorpha</taxon>
        <taxon>Tephritoidea</taxon>
        <taxon>Tephritidae</taxon>
        <taxon>Zeugodacus</taxon>
        <taxon>Zeugodacus</taxon>
    </lineage>
</organism>
<evidence type="ECO:0000256" key="3">
    <source>
        <dbReference type="ARBA" id="ARBA00018994"/>
    </source>
</evidence>
<keyword evidence="7" id="KW-0805">Transcription regulation</keyword>
<keyword evidence="10" id="KW-0539">Nucleus</keyword>
<dbReference type="AlphaFoldDB" id="A0A0A1WUU7"/>
<feature type="domain" description="Rrn7/TAF1B C-terminal cyclin" evidence="14">
    <location>
        <begin position="366"/>
        <end position="486"/>
    </location>
</feature>
<feature type="domain" description="RRN7-type" evidence="13">
    <location>
        <begin position="12"/>
        <end position="39"/>
    </location>
</feature>
<evidence type="ECO:0000256" key="6">
    <source>
        <dbReference type="ARBA" id="ARBA00022833"/>
    </source>
</evidence>
<evidence type="ECO:0000259" key="14">
    <source>
        <dbReference type="Pfam" id="PF20645"/>
    </source>
</evidence>
<dbReference type="GO" id="GO:0005668">
    <property type="term" value="C:RNA polymerase transcription factor SL1 complex"/>
    <property type="evidence" value="ECO:0007669"/>
    <property type="project" value="TreeGrafter"/>
</dbReference>
<dbReference type="InterPro" id="IPR048538">
    <property type="entry name" value="Rrn7_cyclin_C"/>
</dbReference>
<dbReference type="GO" id="GO:0001164">
    <property type="term" value="F:RNA polymerase I core promoter sequence-specific DNA binding"/>
    <property type="evidence" value="ECO:0007669"/>
    <property type="project" value="InterPro"/>
</dbReference>
<proteinExistence type="inferred from homology"/>